<feature type="region of interest" description="Disordered" evidence="1">
    <location>
        <begin position="202"/>
        <end position="230"/>
    </location>
</feature>
<dbReference type="eggNOG" id="KOG0439">
    <property type="taxonomic scope" value="Eukaryota"/>
</dbReference>
<feature type="compositionally biased region" description="Pro residues" evidence="1">
    <location>
        <begin position="210"/>
        <end position="219"/>
    </location>
</feature>
<evidence type="ECO:0000256" key="2">
    <source>
        <dbReference type="SAM" id="Phobius"/>
    </source>
</evidence>
<dbReference type="InterPro" id="IPR008962">
    <property type="entry name" value="PapD-like_sf"/>
</dbReference>
<feature type="transmembrane region" description="Helical" evidence="2">
    <location>
        <begin position="235"/>
        <end position="257"/>
    </location>
</feature>
<feature type="transmembrane region" description="Helical" evidence="2">
    <location>
        <begin position="269"/>
        <end position="292"/>
    </location>
</feature>
<dbReference type="SUPFAM" id="SSF49354">
    <property type="entry name" value="PapD-like"/>
    <property type="match status" value="1"/>
</dbReference>
<dbReference type="GO" id="GO:0005737">
    <property type="term" value="C:cytoplasm"/>
    <property type="evidence" value="ECO:0007669"/>
    <property type="project" value="TreeGrafter"/>
</dbReference>
<keyword evidence="2" id="KW-0812">Transmembrane</keyword>
<dbReference type="PANTHER" id="PTHR34441">
    <property type="entry name" value="MOTILE SPERM DOMAIN-CONTAINING PROTEIN 1"/>
    <property type="match status" value="1"/>
</dbReference>
<keyword evidence="4" id="KW-1185">Reference proteome</keyword>
<dbReference type="EMBL" id="KB107978">
    <property type="protein sequence ID" value="ELK29538.1"/>
    <property type="molecule type" value="Genomic_DNA"/>
</dbReference>
<keyword evidence="2" id="KW-1133">Transmembrane helix</keyword>
<name>L5LVR1_MYODS</name>
<organism evidence="3 4">
    <name type="scientific">Myotis davidii</name>
    <name type="common">David's myotis</name>
    <dbReference type="NCBI Taxonomy" id="225400"/>
    <lineage>
        <taxon>Eukaryota</taxon>
        <taxon>Metazoa</taxon>
        <taxon>Chordata</taxon>
        <taxon>Craniata</taxon>
        <taxon>Vertebrata</taxon>
        <taxon>Euteleostomi</taxon>
        <taxon>Mammalia</taxon>
        <taxon>Eutheria</taxon>
        <taxon>Laurasiatheria</taxon>
        <taxon>Chiroptera</taxon>
        <taxon>Yangochiroptera</taxon>
        <taxon>Vespertilionidae</taxon>
        <taxon>Myotis</taxon>
    </lineage>
</organism>
<reference evidence="4" key="1">
    <citation type="journal article" date="2013" name="Science">
        <title>Comparative analysis of bat genomes provides insight into the evolution of flight and immunity.</title>
        <authorList>
            <person name="Zhang G."/>
            <person name="Cowled C."/>
            <person name="Shi Z."/>
            <person name="Huang Z."/>
            <person name="Bishop-Lilly K.A."/>
            <person name="Fang X."/>
            <person name="Wynne J.W."/>
            <person name="Xiong Z."/>
            <person name="Baker M.L."/>
            <person name="Zhao W."/>
            <person name="Tachedjian M."/>
            <person name="Zhu Y."/>
            <person name="Zhou P."/>
            <person name="Jiang X."/>
            <person name="Ng J."/>
            <person name="Yang L."/>
            <person name="Wu L."/>
            <person name="Xiao J."/>
            <person name="Feng Y."/>
            <person name="Chen Y."/>
            <person name="Sun X."/>
            <person name="Zhang Y."/>
            <person name="Marsh G.A."/>
            <person name="Crameri G."/>
            <person name="Broder C.C."/>
            <person name="Frey K.G."/>
            <person name="Wang L.F."/>
            <person name="Wang J."/>
        </authorList>
    </citation>
    <scope>NUCLEOTIDE SEQUENCE [LARGE SCALE GENOMIC DNA]</scope>
</reference>
<evidence type="ECO:0000256" key="1">
    <source>
        <dbReference type="SAM" id="MobiDB-lite"/>
    </source>
</evidence>
<feature type="region of interest" description="Disordered" evidence="1">
    <location>
        <begin position="50"/>
        <end position="122"/>
    </location>
</feature>
<accession>L5LVR1</accession>
<sequence>MAETKPPWPMTEAVWRKYPNGLGGGWQPRSTHKLIDRCCDQKVRIVAKPKEARPDLREGSEAQVPQIQVSAGQAVRAAPEETPGQAESGPSRGGIPDARKGRDLVERGFGRSGDRAGLGSRKGPGLPVLCTAPDKYTVFDAEGYVKPHSCIDIVIRHVAPTASHYDVQDRFRIELFEEGAEGRVLGRKDITSVLRAPAYPLELQGQPDSTPHPGPPSWTAPPTTRHLPEKSHPQLATSSFLLFLLTGIVSVAFLLLPLQDELGSQLPRILHVSLGQKLVAAYILGLLTMVFIRT</sequence>
<proteinExistence type="predicted"/>
<evidence type="ECO:0000313" key="3">
    <source>
        <dbReference type="EMBL" id="ELK29538.1"/>
    </source>
</evidence>
<dbReference type="Proteomes" id="UP000010556">
    <property type="component" value="Unassembled WGS sequence"/>
</dbReference>
<feature type="compositionally biased region" description="Basic and acidic residues" evidence="1">
    <location>
        <begin position="50"/>
        <end position="60"/>
    </location>
</feature>
<dbReference type="InterPro" id="IPR039283">
    <property type="entry name" value="MOSPD1/3"/>
</dbReference>
<evidence type="ECO:0000313" key="4">
    <source>
        <dbReference type="Proteomes" id="UP000010556"/>
    </source>
</evidence>
<keyword evidence="2" id="KW-0472">Membrane</keyword>
<dbReference type="AlphaFoldDB" id="L5LVR1"/>
<feature type="compositionally biased region" description="Basic and acidic residues" evidence="1">
    <location>
        <begin position="97"/>
        <end position="114"/>
    </location>
</feature>
<dbReference type="PANTHER" id="PTHR34441:SF4">
    <property type="entry name" value="MOTILE SPERM DOMAIN-CONTAINING PROTEIN 3"/>
    <property type="match status" value="1"/>
</dbReference>
<gene>
    <name evidence="3" type="ORF">MDA_GLEAN10005708</name>
</gene>
<protein>
    <submittedName>
        <fullName evidence="3">Motile sperm domain-containing protein 3</fullName>
    </submittedName>
</protein>